<evidence type="ECO:0000313" key="2">
    <source>
        <dbReference type="EMBL" id="MCX2981733.1"/>
    </source>
</evidence>
<name>A0ABT3THD3_9GAMM</name>
<reference evidence="2" key="1">
    <citation type="submission" date="2019-02" db="EMBL/GenBank/DDBJ databases">
        <authorList>
            <person name="Li S.-H."/>
        </authorList>
    </citation>
    <scope>NUCLEOTIDE SEQUENCE</scope>
    <source>
        <strain evidence="2">IMCC14734</strain>
    </source>
</reference>
<comment type="caution">
    <text evidence="2">The sequence shown here is derived from an EMBL/GenBank/DDBJ whole genome shotgun (WGS) entry which is preliminary data.</text>
</comment>
<dbReference type="EMBL" id="SHNN01000002">
    <property type="protein sequence ID" value="MCX2981733.1"/>
    <property type="molecule type" value="Genomic_DNA"/>
</dbReference>
<organism evidence="2 3">
    <name type="scientific">Candidatus Litorirhabdus singularis</name>
    <dbReference type="NCBI Taxonomy" id="2518993"/>
    <lineage>
        <taxon>Bacteria</taxon>
        <taxon>Pseudomonadati</taxon>
        <taxon>Pseudomonadota</taxon>
        <taxon>Gammaproteobacteria</taxon>
        <taxon>Cellvibrionales</taxon>
        <taxon>Halieaceae</taxon>
        <taxon>Candidatus Litorirhabdus</taxon>
    </lineage>
</organism>
<evidence type="ECO:0000313" key="3">
    <source>
        <dbReference type="Proteomes" id="UP001143362"/>
    </source>
</evidence>
<gene>
    <name evidence="2" type="ORF">EYC98_12775</name>
</gene>
<evidence type="ECO:0000256" key="1">
    <source>
        <dbReference type="SAM" id="MobiDB-lite"/>
    </source>
</evidence>
<dbReference type="RefSeq" id="WP_279245730.1">
    <property type="nucleotide sequence ID" value="NZ_SHNN01000002.1"/>
</dbReference>
<proteinExistence type="predicted"/>
<keyword evidence="3" id="KW-1185">Reference proteome</keyword>
<accession>A0ABT3THD3</accession>
<feature type="region of interest" description="Disordered" evidence="1">
    <location>
        <begin position="1"/>
        <end position="35"/>
    </location>
</feature>
<dbReference type="Proteomes" id="UP001143362">
    <property type="component" value="Unassembled WGS sequence"/>
</dbReference>
<protein>
    <submittedName>
        <fullName evidence="2">Uncharacterized protein</fullName>
    </submittedName>
</protein>
<sequence>MADSCETPDMAQSGDIMERLLSAQSRDPHPSAAKLDSLLYRDPATSPPIAIATATDNVDRPQTPDKNQVALEVRGTRANIRITIADVARQPTTMNKLADVAVKAIVNELRRGIV</sequence>